<evidence type="ECO:0000313" key="4">
    <source>
        <dbReference type="EMBL" id="CAI5783351.1"/>
    </source>
</evidence>
<keyword evidence="2" id="KW-0325">Glycoprotein</keyword>
<sequence>MFKVSAGVLSPKSTSPKLGSWHPEIVLCSPLYSLNIAVPTQKAIQNYLKHECAAFSLQTLIPRCQELVDTYYSLFITALEGQIQPDAVCAKFGLCQSDPLESKDIFGMLVQKMAEQIQLLQGKAFIMPNNKTQDNPKEELLFPWPWRYVLPQCWLCKNLVGRIESSLPKEAIGKSMAQLCRFAPGAAAGMCQCLMEKYTVTIVDAVLGKVGPNLICGMMLMCATEENFGPETPPLSLSGPADRCQACLALKTQVKATLKPNSSRAEMEAALLTACSNTFRSWEEVGYPNEQKATAFFKGLLKICKGQFPYKHGMR</sequence>
<proteinExistence type="predicted"/>
<dbReference type="GO" id="GO:0007193">
    <property type="term" value="P:adenylate cyclase-inhibiting G protein-coupled receptor signaling pathway"/>
    <property type="evidence" value="ECO:0007669"/>
    <property type="project" value="TreeGrafter"/>
</dbReference>
<evidence type="ECO:0000259" key="3">
    <source>
        <dbReference type="PROSITE" id="PS50015"/>
    </source>
</evidence>
<evidence type="ECO:0000313" key="5">
    <source>
        <dbReference type="Proteomes" id="UP001178461"/>
    </source>
</evidence>
<evidence type="ECO:0000256" key="2">
    <source>
        <dbReference type="ARBA" id="ARBA00023180"/>
    </source>
</evidence>
<dbReference type="Gene3D" id="1.10.225.10">
    <property type="entry name" value="Saposin-like"/>
    <property type="match status" value="2"/>
</dbReference>
<dbReference type="InterPro" id="IPR051428">
    <property type="entry name" value="Sphingo_Act-Surfact_Prot"/>
</dbReference>
<dbReference type="GO" id="GO:0019216">
    <property type="term" value="P:regulation of lipid metabolic process"/>
    <property type="evidence" value="ECO:0007669"/>
    <property type="project" value="TreeGrafter"/>
</dbReference>
<name>A0AA35KS82_9SAUR</name>
<dbReference type="Proteomes" id="UP001178461">
    <property type="component" value="Chromosome 8"/>
</dbReference>
<keyword evidence="1" id="KW-1015">Disulfide bond</keyword>
<dbReference type="PANTHER" id="PTHR11480:SF36">
    <property type="entry name" value="PROSAPOSIN"/>
    <property type="match status" value="1"/>
</dbReference>
<reference evidence="4" key="1">
    <citation type="submission" date="2022-12" db="EMBL/GenBank/DDBJ databases">
        <authorList>
            <person name="Alioto T."/>
            <person name="Alioto T."/>
            <person name="Gomez Garrido J."/>
        </authorList>
    </citation>
    <scope>NUCLEOTIDE SEQUENCE</scope>
</reference>
<dbReference type="InterPro" id="IPR008138">
    <property type="entry name" value="SapB_2"/>
</dbReference>
<dbReference type="Pfam" id="PF03489">
    <property type="entry name" value="SapB_2"/>
    <property type="match status" value="1"/>
</dbReference>
<organism evidence="4 5">
    <name type="scientific">Podarcis lilfordi</name>
    <name type="common">Lilford's wall lizard</name>
    <dbReference type="NCBI Taxonomy" id="74358"/>
    <lineage>
        <taxon>Eukaryota</taxon>
        <taxon>Metazoa</taxon>
        <taxon>Chordata</taxon>
        <taxon>Craniata</taxon>
        <taxon>Vertebrata</taxon>
        <taxon>Euteleostomi</taxon>
        <taxon>Lepidosauria</taxon>
        <taxon>Squamata</taxon>
        <taxon>Bifurcata</taxon>
        <taxon>Unidentata</taxon>
        <taxon>Episquamata</taxon>
        <taxon>Laterata</taxon>
        <taxon>Lacertibaenia</taxon>
        <taxon>Lacertidae</taxon>
        <taxon>Podarcis</taxon>
    </lineage>
</organism>
<keyword evidence="5" id="KW-1185">Reference proteome</keyword>
<dbReference type="SMART" id="SM00741">
    <property type="entry name" value="SapB"/>
    <property type="match status" value="2"/>
</dbReference>
<evidence type="ECO:0000256" key="1">
    <source>
        <dbReference type="ARBA" id="ARBA00023157"/>
    </source>
</evidence>
<feature type="domain" description="Saposin B-type" evidence="3">
    <location>
        <begin position="149"/>
        <end position="226"/>
    </location>
</feature>
<dbReference type="PROSITE" id="PS50015">
    <property type="entry name" value="SAP_B"/>
    <property type="match status" value="2"/>
</dbReference>
<dbReference type="SUPFAM" id="SSF47862">
    <property type="entry name" value="Saposin"/>
    <property type="match status" value="2"/>
</dbReference>
<dbReference type="InterPro" id="IPR011001">
    <property type="entry name" value="Saposin-like"/>
</dbReference>
<feature type="domain" description="Saposin B-type" evidence="3">
    <location>
        <begin position="40"/>
        <end position="99"/>
    </location>
</feature>
<protein>
    <recommendedName>
        <fullName evidence="3">Saposin B-type domain-containing protein</fullName>
    </recommendedName>
</protein>
<dbReference type="EMBL" id="OX395133">
    <property type="protein sequence ID" value="CAI5783351.1"/>
    <property type="molecule type" value="Genomic_DNA"/>
</dbReference>
<accession>A0AA35KS82</accession>
<dbReference type="PANTHER" id="PTHR11480">
    <property type="entry name" value="SAPOSIN-RELATED"/>
    <property type="match status" value="1"/>
</dbReference>
<dbReference type="InterPro" id="IPR008139">
    <property type="entry name" value="SaposinB_dom"/>
</dbReference>
<dbReference type="AlphaFoldDB" id="A0AA35KS82"/>
<gene>
    <name evidence="4" type="ORF">PODLI_1B011237</name>
</gene>